<keyword evidence="4 7" id="KW-0812">Transmembrane</keyword>
<dbReference type="RefSeq" id="WP_275567373.1">
    <property type="nucleotide sequence ID" value="NZ_JARGYC010000024.1"/>
</dbReference>
<evidence type="ECO:0000313" key="9">
    <source>
        <dbReference type="EMBL" id="MDF0601233.1"/>
    </source>
</evidence>
<keyword evidence="5 7" id="KW-1133">Transmembrane helix</keyword>
<feature type="transmembrane region" description="Helical" evidence="7">
    <location>
        <begin position="140"/>
        <end position="157"/>
    </location>
</feature>
<protein>
    <submittedName>
        <fullName evidence="9">ABC transporter permease</fullName>
    </submittedName>
</protein>
<evidence type="ECO:0000256" key="5">
    <source>
        <dbReference type="ARBA" id="ARBA00022989"/>
    </source>
</evidence>
<evidence type="ECO:0000256" key="3">
    <source>
        <dbReference type="ARBA" id="ARBA00022475"/>
    </source>
</evidence>
<evidence type="ECO:0000256" key="1">
    <source>
        <dbReference type="ARBA" id="ARBA00004651"/>
    </source>
</evidence>
<dbReference type="Gene3D" id="1.10.3720.10">
    <property type="entry name" value="MetI-like"/>
    <property type="match status" value="1"/>
</dbReference>
<evidence type="ECO:0000259" key="8">
    <source>
        <dbReference type="PROSITE" id="PS50928"/>
    </source>
</evidence>
<feature type="transmembrane region" description="Helical" evidence="7">
    <location>
        <begin position="114"/>
        <end position="134"/>
    </location>
</feature>
<dbReference type="EMBL" id="JARGYC010000024">
    <property type="protein sequence ID" value="MDF0601233.1"/>
    <property type="molecule type" value="Genomic_DNA"/>
</dbReference>
<sequence length="278" mass="29392">MSGYMVRDFLSSPLRILALVLVAGALFLAIFADVITTYSPYSQDYDAVLEPPSSAHWLGTDHLGRDLLSRIIHGSRIAIVVGIAAVGFAVTVGSLLGLAAGYSRGILDEAIMRLVDAILAFPSVLLALGIMAALGPSLTTIIIAIAIGDMPVFARLTRSQVLSVRERDFVVAAQAMGARVPRIIFSHVWPHVTGPILAMATLHVGLAMLTEAGLSFLGLGVQPPTASWGAILRGGFGYIEVAPWISFFAGLAIFLTVLGLSLMGDAIRDLRDLRTAIS</sequence>
<feature type="transmembrane region" description="Helical" evidence="7">
    <location>
        <begin position="77"/>
        <end position="102"/>
    </location>
</feature>
<dbReference type="PROSITE" id="PS50928">
    <property type="entry name" value="ABC_TM1"/>
    <property type="match status" value="1"/>
</dbReference>
<dbReference type="GO" id="GO:0055085">
    <property type="term" value="P:transmembrane transport"/>
    <property type="evidence" value="ECO:0007669"/>
    <property type="project" value="InterPro"/>
</dbReference>
<feature type="transmembrane region" description="Helical" evidence="7">
    <location>
        <begin position="196"/>
        <end position="221"/>
    </location>
</feature>
<keyword evidence="10" id="KW-1185">Reference proteome</keyword>
<evidence type="ECO:0000256" key="7">
    <source>
        <dbReference type="RuleBase" id="RU363032"/>
    </source>
</evidence>
<dbReference type="AlphaFoldDB" id="A0AAE3NNH1"/>
<keyword evidence="6 7" id="KW-0472">Membrane</keyword>
<evidence type="ECO:0000256" key="2">
    <source>
        <dbReference type="ARBA" id="ARBA00022448"/>
    </source>
</evidence>
<evidence type="ECO:0000256" key="6">
    <source>
        <dbReference type="ARBA" id="ARBA00023136"/>
    </source>
</evidence>
<dbReference type="PANTHER" id="PTHR43386:SF25">
    <property type="entry name" value="PEPTIDE ABC TRANSPORTER PERMEASE PROTEIN"/>
    <property type="match status" value="1"/>
</dbReference>
<comment type="similarity">
    <text evidence="7">Belongs to the binding-protein-dependent transport system permease family.</text>
</comment>
<keyword evidence="2 7" id="KW-0813">Transport</keyword>
<dbReference type="InterPro" id="IPR000515">
    <property type="entry name" value="MetI-like"/>
</dbReference>
<dbReference type="CDD" id="cd06261">
    <property type="entry name" value="TM_PBP2"/>
    <property type="match status" value="1"/>
</dbReference>
<keyword evidence="3" id="KW-1003">Cell membrane</keyword>
<dbReference type="Proteomes" id="UP001220964">
    <property type="component" value="Unassembled WGS sequence"/>
</dbReference>
<feature type="domain" description="ABC transmembrane type-1" evidence="8">
    <location>
        <begin position="75"/>
        <end position="264"/>
    </location>
</feature>
<dbReference type="GO" id="GO:0005886">
    <property type="term" value="C:plasma membrane"/>
    <property type="evidence" value="ECO:0007669"/>
    <property type="project" value="UniProtKB-SubCell"/>
</dbReference>
<dbReference type="Pfam" id="PF00528">
    <property type="entry name" value="BPD_transp_1"/>
    <property type="match status" value="1"/>
</dbReference>
<evidence type="ECO:0000256" key="4">
    <source>
        <dbReference type="ARBA" id="ARBA00022692"/>
    </source>
</evidence>
<gene>
    <name evidence="9" type="ORF">P1J78_10875</name>
</gene>
<dbReference type="SUPFAM" id="SSF161098">
    <property type="entry name" value="MetI-like"/>
    <property type="match status" value="1"/>
</dbReference>
<dbReference type="InterPro" id="IPR035906">
    <property type="entry name" value="MetI-like_sf"/>
</dbReference>
<comment type="caution">
    <text evidence="9">The sequence shown here is derived from an EMBL/GenBank/DDBJ whole genome shotgun (WGS) entry which is preliminary data.</text>
</comment>
<comment type="subcellular location">
    <subcellularLocation>
        <location evidence="1 7">Cell membrane</location>
        <topology evidence="1 7">Multi-pass membrane protein</topology>
    </subcellularLocation>
</comment>
<accession>A0AAE3NNH1</accession>
<dbReference type="Pfam" id="PF12911">
    <property type="entry name" value="OppC_N"/>
    <property type="match status" value="1"/>
</dbReference>
<dbReference type="InterPro" id="IPR025966">
    <property type="entry name" value="OppC_N"/>
</dbReference>
<dbReference type="InterPro" id="IPR050366">
    <property type="entry name" value="BP-dependent_transpt_permease"/>
</dbReference>
<reference evidence="9" key="1">
    <citation type="submission" date="2023-03" db="EMBL/GenBank/DDBJ databases">
        <title>Multiphase analysis and comparison of six strains from genera Psychromarinibacter, Lutimaribacter, and Maritimibacter, including a novel species: Psychromarinibacter sediminicola sp. nov.</title>
        <authorList>
            <person name="Wang Y.-H."/>
            <person name="Ye M.-Q."/>
            <person name="Du Z.-J."/>
        </authorList>
    </citation>
    <scope>NUCLEOTIDE SEQUENCE</scope>
    <source>
        <strain evidence="9">C21-152</strain>
    </source>
</reference>
<evidence type="ECO:0000313" key="10">
    <source>
        <dbReference type="Proteomes" id="UP001220964"/>
    </source>
</evidence>
<proteinExistence type="inferred from homology"/>
<name>A0AAE3NNH1_9RHOB</name>
<dbReference type="PANTHER" id="PTHR43386">
    <property type="entry name" value="OLIGOPEPTIDE TRANSPORT SYSTEM PERMEASE PROTEIN APPC"/>
    <property type="match status" value="1"/>
</dbReference>
<feature type="transmembrane region" description="Helical" evidence="7">
    <location>
        <begin position="241"/>
        <end position="264"/>
    </location>
</feature>
<organism evidence="9 10">
    <name type="scientific">Psychromarinibacter sediminicola</name>
    <dbReference type="NCBI Taxonomy" id="3033385"/>
    <lineage>
        <taxon>Bacteria</taxon>
        <taxon>Pseudomonadati</taxon>
        <taxon>Pseudomonadota</taxon>
        <taxon>Alphaproteobacteria</taxon>
        <taxon>Rhodobacterales</taxon>
        <taxon>Paracoccaceae</taxon>
        <taxon>Psychromarinibacter</taxon>
    </lineage>
</organism>